<evidence type="ECO:0000259" key="1">
    <source>
        <dbReference type="Pfam" id="PF07179"/>
    </source>
</evidence>
<sequence length="180" mass="19648">MDQPEITLDMRIAARSNPGSLLHVIDPAFADDEDVPPWAVVGAYPVDRSGEIREVFHPNPDYRPSPRALRMPVPSNEAERVMQLVKTRHLPQSALIPALRAARLLVYARDGRDTGITAFPNHDGRVMVPACTSVGRVPKQWPAWRELTGAALAPLLEGFTLVVNPSGPITAIVPARDLLG</sequence>
<gene>
    <name evidence="2" type="ORF">ACFQV2_37500</name>
</gene>
<evidence type="ECO:0000313" key="2">
    <source>
        <dbReference type="EMBL" id="MFC7618232.1"/>
    </source>
</evidence>
<name>A0ABW2TWI6_9PSEU</name>
<dbReference type="Proteomes" id="UP001596512">
    <property type="component" value="Unassembled WGS sequence"/>
</dbReference>
<dbReference type="NCBIfam" id="NF033532">
    <property type="entry name" value="lone7para_assoc"/>
    <property type="match status" value="1"/>
</dbReference>
<evidence type="ECO:0000313" key="3">
    <source>
        <dbReference type="Proteomes" id="UP001596512"/>
    </source>
</evidence>
<comment type="caution">
    <text evidence="2">The sequence shown here is derived from an EMBL/GenBank/DDBJ whole genome shotgun (WGS) entry which is preliminary data.</text>
</comment>
<dbReference type="InterPro" id="IPR047659">
    <property type="entry name" value="T7SS_assoc"/>
</dbReference>
<dbReference type="EMBL" id="JBHTEY010000004">
    <property type="protein sequence ID" value="MFC7618232.1"/>
    <property type="molecule type" value="Genomic_DNA"/>
</dbReference>
<dbReference type="InterPro" id="IPR009839">
    <property type="entry name" value="SseB_N"/>
</dbReference>
<reference evidence="3" key="1">
    <citation type="journal article" date="2019" name="Int. J. Syst. Evol. Microbiol.">
        <title>The Global Catalogue of Microorganisms (GCM) 10K type strain sequencing project: providing services to taxonomists for standard genome sequencing and annotation.</title>
        <authorList>
            <consortium name="The Broad Institute Genomics Platform"/>
            <consortium name="The Broad Institute Genome Sequencing Center for Infectious Disease"/>
            <person name="Wu L."/>
            <person name="Ma J."/>
        </authorList>
    </citation>
    <scope>NUCLEOTIDE SEQUENCE [LARGE SCALE GENOMIC DNA]</scope>
    <source>
        <strain evidence="3">JCM 17695</strain>
    </source>
</reference>
<organism evidence="2 3">
    <name type="scientific">Actinokineospora soli</name>
    <dbReference type="NCBI Taxonomy" id="1048753"/>
    <lineage>
        <taxon>Bacteria</taxon>
        <taxon>Bacillati</taxon>
        <taxon>Actinomycetota</taxon>
        <taxon>Actinomycetes</taxon>
        <taxon>Pseudonocardiales</taxon>
        <taxon>Pseudonocardiaceae</taxon>
        <taxon>Actinokineospora</taxon>
    </lineage>
</organism>
<dbReference type="Pfam" id="PF07179">
    <property type="entry name" value="SseB"/>
    <property type="match status" value="1"/>
</dbReference>
<feature type="domain" description="SseB protein N-terminal" evidence="1">
    <location>
        <begin position="89"/>
        <end position="176"/>
    </location>
</feature>
<protein>
    <submittedName>
        <fullName evidence="2">Type VII secretion system-associated protein</fullName>
    </submittedName>
</protein>
<accession>A0ABW2TWI6</accession>
<proteinExistence type="predicted"/>
<keyword evidence="3" id="KW-1185">Reference proteome</keyword>